<keyword evidence="2" id="KW-1185">Reference proteome</keyword>
<accession>A0AAV5MB26</accession>
<name>A0AAV5MB26_9ROSI</name>
<dbReference type="AlphaFoldDB" id="A0AAV5MB26"/>
<proteinExistence type="predicted"/>
<reference evidence="1 2" key="1">
    <citation type="journal article" date="2021" name="Commun. Biol.">
        <title>The genome of Shorea leprosula (Dipterocarpaceae) highlights the ecological relevance of drought in aseasonal tropical rainforests.</title>
        <authorList>
            <person name="Ng K.K.S."/>
            <person name="Kobayashi M.J."/>
            <person name="Fawcett J.A."/>
            <person name="Hatakeyama M."/>
            <person name="Paape T."/>
            <person name="Ng C.H."/>
            <person name="Ang C.C."/>
            <person name="Tnah L.H."/>
            <person name="Lee C.T."/>
            <person name="Nishiyama T."/>
            <person name="Sese J."/>
            <person name="O'Brien M.J."/>
            <person name="Copetti D."/>
            <person name="Mohd Noor M.I."/>
            <person name="Ong R.C."/>
            <person name="Putra M."/>
            <person name="Sireger I.Z."/>
            <person name="Indrioko S."/>
            <person name="Kosugi Y."/>
            <person name="Izuno A."/>
            <person name="Isagi Y."/>
            <person name="Lee S.L."/>
            <person name="Shimizu K.K."/>
        </authorList>
    </citation>
    <scope>NUCLEOTIDE SEQUENCE [LARGE SCALE GENOMIC DNA]</scope>
    <source>
        <strain evidence="1">214</strain>
    </source>
</reference>
<evidence type="ECO:0000313" key="1">
    <source>
        <dbReference type="EMBL" id="GKV47080.1"/>
    </source>
</evidence>
<gene>
    <name evidence="1" type="ORF">SLEP1_g54012</name>
</gene>
<dbReference type="Proteomes" id="UP001054252">
    <property type="component" value="Unassembled WGS sequence"/>
</dbReference>
<comment type="caution">
    <text evidence="1">The sequence shown here is derived from an EMBL/GenBank/DDBJ whole genome shotgun (WGS) entry which is preliminary data.</text>
</comment>
<evidence type="ECO:0000313" key="2">
    <source>
        <dbReference type="Proteomes" id="UP001054252"/>
    </source>
</evidence>
<dbReference type="EMBL" id="BPVZ01000221">
    <property type="protein sequence ID" value="GKV47080.1"/>
    <property type="molecule type" value="Genomic_DNA"/>
</dbReference>
<organism evidence="1 2">
    <name type="scientific">Rubroshorea leprosula</name>
    <dbReference type="NCBI Taxonomy" id="152421"/>
    <lineage>
        <taxon>Eukaryota</taxon>
        <taxon>Viridiplantae</taxon>
        <taxon>Streptophyta</taxon>
        <taxon>Embryophyta</taxon>
        <taxon>Tracheophyta</taxon>
        <taxon>Spermatophyta</taxon>
        <taxon>Magnoliopsida</taxon>
        <taxon>eudicotyledons</taxon>
        <taxon>Gunneridae</taxon>
        <taxon>Pentapetalae</taxon>
        <taxon>rosids</taxon>
        <taxon>malvids</taxon>
        <taxon>Malvales</taxon>
        <taxon>Dipterocarpaceae</taxon>
        <taxon>Rubroshorea</taxon>
    </lineage>
</organism>
<protein>
    <submittedName>
        <fullName evidence="1">Uncharacterized protein</fullName>
    </submittedName>
</protein>
<sequence>MLEPTCAPSSDDPLGSVDPAAFFLLRGSEAARARASRSDAQRSSLLVPRVFRRQIG</sequence>